<dbReference type="AlphaFoldDB" id="E1QHN8"/>
<evidence type="ECO:0000259" key="2">
    <source>
        <dbReference type="Pfam" id="PF07589"/>
    </source>
</evidence>
<dbReference type="OrthoDB" id="9153853at2"/>
<keyword evidence="1" id="KW-0732">Signal</keyword>
<sequence>MRKTALIIIAVMAALTMASSALASTIEISYELGYTAKVKVRNNVNQGWKDKEAYTAEFDVTMNGQSGYTGYCVDIFQNASSGVFTDIAQSDFGLEYKRAAYLMDQYAMGLNDDEPVDGYSRKATITALSAAIWEVTHTGMHVGRPDRFDQFTFWYSNTDTWNVNLLYASMINDVMTQDLSNYVFQNTYTVVTNDQLQNLIVATANQSSNTPEPASLVLLGSALGLGGLALRRRRS</sequence>
<evidence type="ECO:0000313" key="4">
    <source>
        <dbReference type="Proteomes" id="UP000009047"/>
    </source>
</evidence>
<dbReference type="Proteomes" id="UP000009047">
    <property type="component" value="Chromosome"/>
</dbReference>
<reference evidence="3 4" key="1">
    <citation type="journal article" date="2010" name="Stand. Genomic Sci.">
        <title>Complete genome sequence of Desulfarculus baarsii type strain (2st14).</title>
        <authorList>
            <person name="Sun H."/>
            <person name="Spring S."/>
            <person name="Lapidus A."/>
            <person name="Davenport K."/>
            <person name="Del Rio T.G."/>
            <person name="Tice H."/>
            <person name="Nolan M."/>
            <person name="Copeland A."/>
            <person name="Cheng J.F."/>
            <person name="Lucas S."/>
            <person name="Tapia R."/>
            <person name="Goodwin L."/>
            <person name="Pitluck S."/>
            <person name="Ivanova N."/>
            <person name="Pagani I."/>
            <person name="Mavromatis K."/>
            <person name="Ovchinnikova G."/>
            <person name="Pati A."/>
            <person name="Chen A."/>
            <person name="Palaniappan K."/>
            <person name="Hauser L."/>
            <person name="Chang Y.J."/>
            <person name="Jeffries C.D."/>
            <person name="Detter J.C."/>
            <person name="Han C."/>
            <person name="Rohde M."/>
            <person name="Brambilla E."/>
            <person name="Goker M."/>
            <person name="Woyke T."/>
            <person name="Bristow J."/>
            <person name="Eisen J.A."/>
            <person name="Markowitz V."/>
            <person name="Hugenholtz P."/>
            <person name="Kyrpides N.C."/>
            <person name="Klenk H.P."/>
            <person name="Land M."/>
        </authorList>
    </citation>
    <scope>NUCLEOTIDE SEQUENCE [LARGE SCALE GENOMIC DNA]</scope>
    <source>
        <strain evidence="4">ATCC 33931 / DSM 2075 / LMG 7858 / VKM B-1802 / 2st14</strain>
    </source>
</reference>
<dbReference type="HOGENOM" id="CLU_1178698_0_0_7"/>
<evidence type="ECO:0000256" key="1">
    <source>
        <dbReference type="SAM" id="SignalP"/>
    </source>
</evidence>
<feature type="signal peptide" evidence="1">
    <location>
        <begin position="1"/>
        <end position="23"/>
    </location>
</feature>
<evidence type="ECO:0000313" key="3">
    <source>
        <dbReference type="EMBL" id="ADK85081.1"/>
    </source>
</evidence>
<dbReference type="NCBIfam" id="TIGR02595">
    <property type="entry name" value="PEP_CTERM"/>
    <property type="match status" value="1"/>
</dbReference>
<proteinExistence type="predicted"/>
<dbReference type="EMBL" id="CP002085">
    <property type="protein sequence ID" value="ADK85081.1"/>
    <property type="molecule type" value="Genomic_DNA"/>
</dbReference>
<dbReference type="InterPro" id="IPR013424">
    <property type="entry name" value="Ice-binding_C"/>
</dbReference>
<dbReference type="Pfam" id="PF07589">
    <property type="entry name" value="PEP-CTERM"/>
    <property type="match status" value="1"/>
</dbReference>
<feature type="chain" id="PRO_5003150391" description="Ice-binding protein C-terminal domain-containing protein" evidence="1">
    <location>
        <begin position="24"/>
        <end position="235"/>
    </location>
</feature>
<gene>
    <name evidence="3" type="ordered locus">Deba_1713</name>
</gene>
<accession>E1QHN8</accession>
<organism evidence="3 4">
    <name type="scientific">Desulfarculus baarsii (strain ATCC 33931 / DSM 2075 / LMG 7858 / VKM B-1802 / 2st14)</name>
    <dbReference type="NCBI Taxonomy" id="644282"/>
    <lineage>
        <taxon>Bacteria</taxon>
        <taxon>Pseudomonadati</taxon>
        <taxon>Thermodesulfobacteriota</taxon>
        <taxon>Desulfarculia</taxon>
        <taxon>Desulfarculales</taxon>
        <taxon>Desulfarculaceae</taxon>
        <taxon>Desulfarculus</taxon>
    </lineage>
</organism>
<feature type="domain" description="Ice-binding protein C-terminal" evidence="2">
    <location>
        <begin position="210"/>
        <end position="233"/>
    </location>
</feature>
<name>E1QHN8_DESB2</name>
<protein>
    <recommendedName>
        <fullName evidence="2">Ice-binding protein C-terminal domain-containing protein</fullName>
    </recommendedName>
</protein>
<keyword evidence="4" id="KW-1185">Reference proteome</keyword>
<dbReference type="KEGG" id="dbr:Deba_1713"/>